<reference evidence="5" key="1">
    <citation type="submission" date="2020-05" db="EMBL/GenBank/DDBJ databases">
        <title>Nod-independent and nitrogen-fixing Bradyrhizobium aeschynomene sp. nov. isolated from nodules of Aeschynomene indica.</title>
        <authorList>
            <person name="Zhang Z."/>
        </authorList>
    </citation>
    <scope>NUCLEOTIDE SEQUENCE</scope>
    <source>
        <strain evidence="5">83012</strain>
    </source>
</reference>
<feature type="region of interest" description="Disordered" evidence="2">
    <location>
        <begin position="880"/>
        <end position="914"/>
    </location>
</feature>
<evidence type="ECO:0000256" key="2">
    <source>
        <dbReference type="SAM" id="MobiDB-lite"/>
    </source>
</evidence>
<keyword evidence="1" id="KW-0443">Lipid metabolism</keyword>
<feature type="transmembrane region" description="Helical" evidence="3">
    <location>
        <begin position="304"/>
        <end position="327"/>
    </location>
</feature>
<dbReference type="SUPFAM" id="SSF52151">
    <property type="entry name" value="FabD/lysophospholipase-like"/>
    <property type="match status" value="1"/>
</dbReference>
<feature type="transmembrane region" description="Helical" evidence="3">
    <location>
        <begin position="266"/>
        <end position="292"/>
    </location>
</feature>
<feature type="transmembrane region" description="Helical" evidence="3">
    <location>
        <begin position="375"/>
        <end position="400"/>
    </location>
</feature>
<name>A0ABX2CP32_9BRAD</name>
<evidence type="ECO:0000313" key="5">
    <source>
        <dbReference type="EMBL" id="NPU69947.1"/>
    </source>
</evidence>
<comment type="caution">
    <text evidence="5">The sequence shown here is derived from an EMBL/GenBank/DDBJ whole genome shotgun (WGS) entry which is preliminary data.</text>
</comment>
<dbReference type="InterPro" id="IPR002641">
    <property type="entry name" value="PNPLA_dom"/>
</dbReference>
<proteinExistence type="predicted"/>
<keyword evidence="3" id="KW-0472">Membrane</keyword>
<organism evidence="5 6">
    <name type="scientific">Bradyrhizobium aeschynomenes</name>
    <dbReference type="NCBI Taxonomy" id="2734909"/>
    <lineage>
        <taxon>Bacteria</taxon>
        <taxon>Pseudomonadati</taxon>
        <taxon>Pseudomonadota</taxon>
        <taxon>Alphaproteobacteria</taxon>
        <taxon>Hyphomicrobiales</taxon>
        <taxon>Nitrobacteraceae</taxon>
        <taxon>Bradyrhizobium</taxon>
    </lineage>
</organism>
<evidence type="ECO:0000256" key="3">
    <source>
        <dbReference type="SAM" id="Phobius"/>
    </source>
</evidence>
<accession>A0ABX2CP32</accession>
<feature type="transmembrane region" description="Helical" evidence="3">
    <location>
        <begin position="204"/>
        <end position="229"/>
    </location>
</feature>
<sequence length="914" mass="98883">MSDFLGARANSRGRSKKGTPEERHEQAVLLWEKRKLAKTHARRIGKGESDDWKGIGLSGGGIRSATFSLGALQALVAHGLLAKFDYISTVSGGGYIGSSLQWWWSEARAKEAAALAHAPVVVQAAGGASLPGTTVAAGPRIYGVDRDNFPYGCDHLSNPNLSDNPDQKCNLAFLRNHGNYLISGQGITALSGIYVVLRTLLISLIVWLPLIFFLFLIVQLINLGLTFVIEHVFPALDRPLPGFPESWFTWTCMSTKPQCPFALPPLYTLALVVYAVGVLFFVFMSLLFALLTRVPSEVGQGPRVSMAAVLSAVAGAAMIIVPILLYWRLISFTTLAVIVASSLFGIVLIARFVFEYFFRGSSVTASYWWRRTLEEWFGVIFAIGLAVLVVGSLPVLPFFLAQKITASSGPSIVFTAFFTVLSGAASALYGYYSFVKKIDETIAARVFVPLGAAIFLYGTLTFGYIGSVFVFDVFSQKNSPLLPGGLASYKSLIAYASTVFIIVGVVLSIRANVNQIGLHRFYRDRLMEAFLPSTLAVQIGRATYSPVADSLNLVDLRSSYSPSARKGSPVPYPLINTFGRIVRDVDPKIVNRGGVNFILSPFYIGSRSTGWEDTKSYTDEDRYGPLTLATAMAASGAAVNSNAGYIGTGFTRNRLVSAVMTILNMRLGIWVGNPWLKGERRSQPAYWSPTLTAGLLGYGRARTGAFIEISDGGNFENLGLYELVRRKLGIIVLIDGEADATIALPALVSAAVRIKEDFKATLTFEPAAGVDRLLPADKEVGYPAGAHFAKSPYVVGRVRYEDGSPDSIVIYLKATLIRDLDFTTAGYRAGSPDFPHETTLDQFFDPSQFEAYRDLGFRSASIMIRELGLAGSGSHRFPSRDELWSSYSNPGAAKPGATEPSAKTAAGSPSPSSG</sequence>
<feature type="transmembrane region" description="Helical" evidence="3">
    <location>
        <begin position="491"/>
        <end position="513"/>
    </location>
</feature>
<keyword evidence="3" id="KW-1133">Transmembrane helix</keyword>
<protein>
    <recommendedName>
        <fullName evidence="4">PNPLA domain-containing protein</fullName>
    </recommendedName>
</protein>
<dbReference type="PANTHER" id="PTHR10728:SF40">
    <property type="entry name" value="PATATIN FAMILY PROTEIN"/>
    <property type="match status" value="1"/>
</dbReference>
<evidence type="ECO:0000259" key="4">
    <source>
        <dbReference type="Pfam" id="PF01734"/>
    </source>
</evidence>
<feature type="transmembrane region" description="Helical" evidence="3">
    <location>
        <begin position="333"/>
        <end position="354"/>
    </location>
</feature>
<evidence type="ECO:0000313" key="6">
    <source>
        <dbReference type="Proteomes" id="UP000886476"/>
    </source>
</evidence>
<dbReference type="Pfam" id="PF01734">
    <property type="entry name" value="Patatin"/>
    <property type="match status" value="1"/>
</dbReference>
<dbReference type="PANTHER" id="PTHR10728">
    <property type="entry name" value="CYTOSOLIC PHOSPHOLIPASE A2"/>
    <property type="match status" value="1"/>
</dbReference>
<keyword evidence="6" id="KW-1185">Reference proteome</keyword>
<dbReference type="RefSeq" id="WP_172115449.1">
    <property type="nucleotide sequence ID" value="NZ_JABFDN010000028.1"/>
</dbReference>
<evidence type="ECO:0000256" key="1">
    <source>
        <dbReference type="ARBA" id="ARBA00023098"/>
    </source>
</evidence>
<feature type="transmembrane region" description="Helical" evidence="3">
    <location>
        <begin position="178"/>
        <end position="197"/>
    </location>
</feature>
<feature type="domain" description="PNPLA" evidence="4">
    <location>
        <begin position="57"/>
        <end position="112"/>
    </location>
</feature>
<dbReference type="EMBL" id="JABFDN010000028">
    <property type="protein sequence ID" value="NPU69947.1"/>
    <property type="molecule type" value="Genomic_DNA"/>
</dbReference>
<gene>
    <name evidence="5" type="ORF">HL667_33495</name>
</gene>
<feature type="transmembrane region" description="Helical" evidence="3">
    <location>
        <begin position="412"/>
        <end position="434"/>
    </location>
</feature>
<feature type="transmembrane region" description="Helical" evidence="3">
    <location>
        <begin position="446"/>
        <end position="471"/>
    </location>
</feature>
<dbReference type="Gene3D" id="3.40.1090.10">
    <property type="entry name" value="Cytosolic phospholipase A2 catalytic domain"/>
    <property type="match status" value="1"/>
</dbReference>
<feature type="region of interest" description="Disordered" evidence="2">
    <location>
        <begin position="1"/>
        <end position="24"/>
    </location>
</feature>
<dbReference type="Proteomes" id="UP000886476">
    <property type="component" value="Unassembled WGS sequence"/>
</dbReference>
<dbReference type="InterPro" id="IPR016035">
    <property type="entry name" value="Acyl_Trfase/lysoPLipase"/>
</dbReference>
<keyword evidence="3" id="KW-0812">Transmembrane</keyword>